<sequence length="144" mass="17133">MELMLDFLQVTNKQAYDQLMDDIERVSFSLYFDVTFAARYYLTSDPTLLAVSGHQLFFGSSYYRGHLSANNDKAYVYLDRKGNRVKERFDVHRFKEYEFVPDAELDDMPFNLTAEVLRNEYESKLGLMLTQYRTSWWRDLSSLQ</sequence>
<keyword evidence="1" id="KW-1185">Reference proteome</keyword>
<accession>A0A914RS52</accession>
<reference evidence="2" key="1">
    <citation type="submission" date="2022-11" db="UniProtKB">
        <authorList>
            <consortium name="WormBaseParasite"/>
        </authorList>
    </citation>
    <scope>IDENTIFICATION</scope>
</reference>
<evidence type="ECO:0000313" key="2">
    <source>
        <dbReference type="WBParaSite" id="PEQ_0000933001-mRNA-1"/>
    </source>
</evidence>
<proteinExistence type="predicted"/>
<name>A0A914RS52_PAREQ</name>
<dbReference type="Proteomes" id="UP000887564">
    <property type="component" value="Unplaced"/>
</dbReference>
<dbReference type="AlphaFoldDB" id="A0A914RS52"/>
<organism evidence="1 2">
    <name type="scientific">Parascaris equorum</name>
    <name type="common">Equine roundworm</name>
    <dbReference type="NCBI Taxonomy" id="6256"/>
    <lineage>
        <taxon>Eukaryota</taxon>
        <taxon>Metazoa</taxon>
        <taxon>Ecdysozoa</taxon>
        <taxon>Nematoda</taxon>
        <taxon>Chromadorea</taxon>
        <taxon>Rhabditida</taxon>
        <taxon>Spirurina</taxon>
        <taxon>Ascaridomorpha</taxon>
        <taxon>Ascaridoidea</taxon>
        <taxon>Ascarididae</taxon>
        <taxon>Parascaris</taxon>
    </lineage>
</organism>
<protein>
    <submittedName>
        <fullName evidence="2">Uncharacterized protein</fullName>
    </submittedName>
</protein>
<dbReference type="WBParaSite" id="PEQ_0000933001-mRNA-1">
    <property type="protein sequence ID" value="PEQ_0000933001-mRNA-1"/>
    <property type="gene ID" value="PEQ_0000933001"/>
</dbReference>
<evidence type="ECO:0000313" key="1">
    <source>
        <dbReference type="Proteomes" id="UP000887564"/>
    </source>
</evidence>